<evidence type="ECO:0000313" key="2">
    <source>
        <dbReference type="EMBL" id="KAK4452519.1"/>
    </source>
</evidence>
<evidence type="ECO:0000313" key="3">
    <source>
        <dbReference type="Proteomes" id="UP001321760"/>
    </source>
</evidence>
<feature type="signal peptide" evidence="1">
    <location>
        <begin position="1"/>
        <end position="21"/>
    </location>
</feature>
<feature type="chain" id="PRO_5043429340" description="SnoaL-like domain-containing protein" evidence="1">
    <location>
        <begin position="22"/>
        <end position="336"/>
    </location>
</feature>
<evidence type="ECO:0008006" key="4">
    <source>
        <dbReference type="Google" id="ProtNLM"/>
    </source>
</evidence>
<keyword evidence="3" id="KW-1185">Reference proteome</keyword>
<reference evidence="2" key="1">
    <citation type="journal article" date="2023" name="Mol. Phylogenet. Evol.">
        <title>Genome-scale phylogeny and comparative genomics of the fungal order Sordariales.</title>
        <authorList>
            <person name="Hensen N."/>
            <person name="Bonometti L."/>
            <person name="Westerberg I."/>
            <person name="Brannstrom I.O."/>
            <person name="Guillou S."/>
            <person name="Cros-Aarteil S."/>
            <person name="Calhoun S."/>
            <person name="Haridas S."/>
            <person name="Kuo A."/>
            <person name="Mondo S."/>
            <person name="Pangilinan J."/>
            <person name="Riley R."/>
            <person name="LaButti K."/>
            <person name="Andreopoulos B."/>
            <person name="Lipzen A."/>
            <person name="Chen C."/>
            <person name="Yan M."/>
            <person name="Daum C."/>
            <person name="Ng V."/>
            <person name="Clum A."/>
            <person name="Steindorff A."/>
            <person name="Ohm R.A."/>
            <person name="Martin F."/>
            <person name="Silar P."/>
            <person name="Natvig D.O."/>
            <person name="Lalanne C."/>
            <person name="Gautier V."/>
            <person name="Ament-Velasquez S.L."/>
            <person name="Kruys A."/>
            <person name="Hutchinson M.I."/>
            <person name="Powell A.J."/>
            <person name="Barry K."/>
            <person name="Miller A.N."/>
            <person name="Grigoriev I.V."/>
            <person name="Debuchy R."/>
            <person name="Gladieux P."/>
            <person name="Hiltunen Thoren M."/>
            <person name="Johannesson H."/>
        </authorList>
    </citation>
    <scope>NUCLEOTIDE SEQUENCE</scope>
    <source>
        <strain evidence="2">PSN243</strain>
    </source>
</reference>
<keyword evidence="1" id="KW-0732">Signal</keyword>
<gene>
    <name evidence="2" type="ORF">QBC34DRAFT_435384</name>
</gene>
<reference evidence="2" key="2">
    <citation type="submission" date="2023-05" db="EMBL/GenBank/DDBJ databases">
        <authorList>
            <consortium name="Lawrence Berkeley National Laboratory"/>
            <person name="Steindorff A."/>
            <person name="Hensen N."/>
            <person name="Bonometti L."/>
            <person name="Westerberg I."/>
            <person name="Brannstrom I.O."/>
            <person name="Guillou S."/>
            <person name="Cros-Aarteil S."/>
            <person name="Calhoun S."/>
            <person name="Haridas S."/>
            <person name="Kuo A."/>
            <person name="Mondo S."/>
            <person name="Pangilinan J."/>
            <person name="Riley R."/>
            <person name="Labutti K."/>
            <person name="Andreopoulos B."/>
            <person name="Lipzen A."/>
            <person name="Chen C."/>
            <person name="Yanf M."/>
            <person name="Daum C."/>
            <person name="Ng V."/>
            <person name="Clum A."/>
            <person name="Ohm R."/>
            <person name="Martin F."/>
            <person name="Silar P."/>
            <person name="Natvig D."/>
            <person name="Lalanne C."/>
            <person name="Gautier V."/>
            <person name="Ament-Velasquez S.L."/>
            <person name="Kruys A."/>
            <person name="Hutchinson M.I."/>
            <person name="Powell A.J."/>
            <person name="Barry K."/>
            <person name="Miller A.N."/>
            <person name="Grigoriev I.V."/>
            <person name="Debuchy R."/>
            <person name="Gladieux P."/>
            <person name="Thoren M.H."/>
            <person name="Johannesson H."/>
        </authorList>
    </citation>
    <scope>NUCLEOTIDE SEQUENCE</scope>
    <source>
        <strain evidence="2">PSN243</strain>
    </source>
</reference>
<evidence type="ECO:0000256" key="1">
    <source>
        <dbReference type="SAM" id="SignalP"/>
    </source>
</evidence>
<protein>
    <recommendedName>
        <fullName evidence="4">SnoaL-like domain-containing protein</fullName>
    </recommendedName>
</protein>
<sequence>MHLPQLIPLFLLLTMSSSSSSTSANSKPSSYTQKIRKNLMSFHPNLSAGNPHLNAPLISPSIHWNYDGNLITGRTPAIAALSAVSLSGPLKGLQVTDIYALVDGNVGMTLYAIQGNLSAPLPGVPSSREGARFDVLGVERFVFDGEGLARDLVTVDQFGRIAEQVGGGGPGLGGAEVVESGLVLGKEMPGGYRGMVREKLEALHRNVNEGNAEANRGFAVGEEVVVNDNGVVRNGTQAFVDLVAARGAGLGAFPDKVFHDFYVVVDGNLGAVEHVWQGPQRSAYQGFEVKEGAQVRVRGMLFFELDGKGLVKKVTGVHDEAHVGAQLAGAGGYLYP</sequence>
<comment type="caution">
    <text evidence="2">The sequence shown here is derived from an EMBL/GenBank/DDBJ whole genome shotgun (WGS) entry which is preliminary data.</text>
</comment>
<accession>A0AAV9GX52</accession>
<organism evidence="2 3">
    <name type="scientific">Podospora aff. communis PSN243</name>
    <dbReference type="NCBI Taxonomy" id="3040156"/>
    <lineage>
        <taxon>Eukaryota</taxon>
        <taxon>Fungi</taxon>
        <taxon>Dikarya</taxon>
        <taxon>Ascomycota</taxon>
        <taxon>Pezizomycotina</taxon>
        <taxon>Sordariomycetes</taxon>
        <taxon>Sordariomycetidae</taxon>
        <taxon>Sordariales</taxon>
        <taxon>Podosporaceae</taxon>
        <taxon>Podospora</taxon>
    </lineage>
</organism>
<dbReference type="Gene3D" id="3.10.450.50">
    <property type="match status" value="1"/>
</dbReference>
<proteinExistence type="predicted"/>
<dbReference type="AlphaFoldDB" id="A0AAV9GX52"/>
<dbReference type="SUPFAM" id="SSF54427">
    <property type="entry name" value="NTF2-like"/>
    <property type="match status" value="2"/>
</dbReference>
<name>A0AAV9GX52_9PEZI</name>
<dbReference type="InterPro" id="IPR032710">
    <property type="entry name" value="NTF2-like_dom_sf"/>
</dbReference>
<dbReference type="EMBL" id="MU865923">
    <property type="protein sequence ID" value="KAK4452519.1"/>
    <property type="molecule type" value="Genomic_DNA"/>
</dbReference>
<dbReference type="Proteomes" id="UP001321760">
    <property type="component" value="Unassembled WGS sequence"/>
</dbReference>